<organism evidence="7 8">
    <name type="scientific">Methylobacillus methanolivorans</name>
    <dbReference type="NCBI Taxonomy" id="1848927"/>
    <lineage>
        <taxon>Bacteria</taxon>
        <taxon>Pseudomonadati</taxon>
        <taxon>Pseudomonadota</taxon>
        <taxon>Betaproteobacteria</taxon>
        <taxon>Nitrosomonadales</taxon>
        <taxon>Methylophilaceae</taxon>
        <taxon>Methylobacillus</taxon>
    </lineage>
</organism>
<proteinExistence type="predicted"/>
<feature type="compositionally biased region" description="Basic and acidic residues" evidence="5">
    <location>
        <begin position="63"/>
        <end position="82"/>
    </location>
</feature>
<reference evidence="7 8" key="1">
    <citation type="submission" date="2024-11" db="EMBL/GenBank/DDBJ databases">
        <authorList>
            <person name="Kaparullina E.N."/>
            <person name="Delegan Y.A."/>
            <person name="Doronina N.V."/>
        </authorList>
    </citation>
    <scope>NUCLEOTIDE SEQUENCE [LARGE SCALE GENOMIC DNA]</scope>
    <source>
        <strain evidence="7 8">7sh_L</strain>
    </source>
</reference>
<dbReference type="EMBL" id="JBIWXY010000002">
    <property type="protein sequence ID" value="MFJ5446900.1"/>
    <property type="molecule type" value="Genomic_DNA"/>
</dbReference>
<feature type="compositionally biased region" description="Low complexity" evidence="5">
    <location>
        <begin position="35"/>
        <end position="51"/>
    </location>
</feature>
<keyword evidence="8" id="KW-1185">Reference proteome</keyword>
<evidence type="ECO:0000313" key="8">
    <source>
        <dbReference type="Proteomes" id="UP001617669"/>
    </source>
</evidence>
<keyword evidence="3 6" id="KW-1133">Transmembrane helix</keyword>
<accession>A0ABW8GS88</accession>
<feature type="compositionally biased region" description="Pro residues" evidence="5">
    <location>
        <begin position="52"/>
        <end position="62"/>
    </location>
</feature>
<dbReference type="Gene3D" id="3.30.1150.10">
    <property type="match status" value="1"/>
</dbReference>
<evidence type="ECO:0000256" key="4">
    <source>
        <dbReference type="ARBA" id="ARBA00023136"/>
    </source>
</evidence>
<feature type="region of interest" description="Disordered" evidence="5">
    <location>
        <begin position="35"/>
        <end position="106"/>
    </location>
</feature>
<gene>
    <name evidence="7" type="ORF">ACIKP9_11720</name>
</gene>
<evidence type="ECO:0000256" key="5">
    <source>
        <dbReference type="SAM" id="MobiDB-lite"/>
    </source>
</evidence>
<evidence type="ECO:0000256" key="1">
    <source>
        <dbReference type="ARBA" id="ARBA00004167"/>
    </source>
</evidence>
<sequence length="223" mass="24178">MAEMKKQGKANWVWIVVGVMVVSALGYGIYSLLSSKPGPKKPPVTTVKLLPDTPPPPPPPPKEPPKEQPKEEPKEIKVEQPKPVEAPPEPQNLKMEGEAGDAPSAFGAGKVTSDYSGGDVGVKIGGSKGLSAYAWYTNQIKSSIENAIAEQPELAKEQYRIVVELWLAKDGRVEKIELLNGSGEEKKDGLLRKALQSIKRMPEAPPEDMPQPVKLRITAKNMG</sequence>
<keyword evidence="2 6" id="KW-0812">Transmembrane</keyword>
<evidence type="ECO:0000256" key="3">
    <source>
        <dbReference type="ARBA" id="ARBA00022989"/>
    </source>
</evidence>
<evidence type="ECO:0000256" key="2">
    <source>
        <dbReference type="ARBA" id="ARBA00022692"/>
    </source>
</evidence>
<dbReference type="Proteomes" id="UP001617669">
    <property type="component" value="Unassembled WGS sequence"/>
</dbReference>
<evidence type="ECO:0000256" key="6">
    <source>
        <dbReference type="SAM" id="Phobius"/>
    </source>
</evidence>
<protein>
    <submittedName>
        <fullName evidence="7">TonB family protein</fullName>
    </submittedName>
</protein>
<name>A0ABW8GS88_9PROT</name>
<dbReference type="Pfam" id="PF13103">
    <property type="entry name" value="TonB_2"/>
    <property type="match status" value="1"/>
</dbReference>
<dbReference type="RefSeq" id="WP_400883033.1">
    <property type="nucleotide sequence ID" value="NZ_JBIWXY010000002.1"/>
</dbReference>
<dbReference type="InterPro" id="IPR006260">
    <property type="entry name" value="TonB/TolA_C"/>
</dbReference>
<comment type="caution">
    <text evidence="7">The sequence shown here is derived from an EMBL/GenBank/DDBJ whole genome shotgun (WGS) entry which is preliminary data.</text>
</comment>
<evidence type="ECO:0000313" key="7">
    <source>
        <dbReference type="EMBL" id="MFJ5446900.1"/>
    </source>
</evidence>
<comment type="subcellular location">
    <subcellularLocation>
        <location evidence="1">Membrane</location>
        <topology evidence="1">Single-pass membrane protein</topology>
    </subcellularLocation>
</comment>
<dbReference type="NCBIfam" id="TIGR01352">
    <property type="entry name" value="tonB_Cterm"/>
    <property type="match status" value="1"/>
</dbReference>
<dbReference type="SUPFAM" id="SSF74653">
    <property type="entry name" value="TolA/TonB C-terminal domain"/>
    <property type="match status" value="1"/>
</dbReference>
<keyword evidence="4 6" id="KW-0472">Membrane</keyword>
<feature type="transmembrane region" description="Helical" evidence="6">
    <location>
        <begin position="12"/>
        <end position="33"/>
    </location>
</feature>